<dbReference type="InterPro" id="IPR002110">
    <property type="entry name" value="Ankyrin_rpt"/>
</dbReference>
<dbReference type="Proteomes" id="UP000623467">
    <property type="component" value="Unassembled WGS sequence"/>
</dbReference>
<dbReference type="PROSITE" id="PS50088">
    <property type="entry name" value="ANK_REPEAT"/>
    <property type="match status" value="1"/>
</dbReference>
<dbReference type="SMART" id="SM00248">
    <property type="entry name" value="ANK"/>
    <property type="match status" value="8"/>
</dbReference>
<dbReference type="InterPro" id="IPR036770">
    <property type="entry name" value="Ankyrin_rpt-contain_sf"/>
</dbReference>
<dbReference type="AlphaFoldDB" id="A0A8H7CIY6"/>
<dbReference type="PANTHER" id="PTHR24173">
    <property type="entry name" value="ANKYRIN REPEAT CONTAINING"/>
    <property type="match status" value="1"/>
</dbReference>
<comment type="caution">
    <text evidence="4">The sequence shown here is derived from an EMBL/GenBank/DDBJ whole genome shotgun (WGS) entry which is preliminary data.</text>
</comment>
<protein>
    <submittedName>
        <fullName evidence="4">Ankyrin</fullName>
    </submittedName>
</protein>
<keyword evidence="2 3" id="KW-0040">ANK repeat</keyword>
<evidence type="ECO:0000313" key="4">
    <source>
        <dbReference type="EMBL" id="KAF7337677.1"/>
    </source>
</evidence>
<keyword evidence="1" id="KW-0677">Repeat</keyword>
<dbReference type="EMBL" id="JACAZH010000033">
    <property type="protein sequence ID" value="KAF7337677.1"/>
    <property type="molecule type" value="Genomic_DNA"/>
</dbReference>
<keyword evidence="5" id="KW-1185">Reference proteome</keyword>
<sequence>MLSGLPQELKLHIVSFLTREITIDPHRRLPGNLPHRDLVPDLPSINALSRTNTVFYHSTNQSLYRLCAAVEPLGRLALLFAVEHSLESTLDKLVAAGLSLDADFLLWDKPQWRSLLHIAAARGCLAMVVKLLGMYGEDMAARVHTRGRYLIKTALDCAAANGHLDIVKLLAPIPVPSPDARSIPPPVSDRLETQEEYLSTALMHAASHANLEICRCLVAEGANANFSGLGVGAPLRFAIGSRNLALVQFMLTSGAEPNPRSFFPPLFKAASFSCMDIVEELLAAGASVLALDDQSSNVIAYAATLDILRLFLERGVDPNLRDIYHNTPLHHACYKDYSSTTKAWVEALVQFGASVEATDDAGVTPVDIAMCEDLPDVVKILEPHVRDPGLKLKIATWWKEREEKDD</sequence>
<gene>
    <name evidence="4" type="ORF">MSAN_02241200</name>
</gene>
<dbReference type="Pfam" id="PF12796">
    <property type="entry name" value="Ank_2"/>
    <property type="match status" value="2"/>
</dbReference>
<evidence type="ECO:0000256" key="2">
    <source>
        <dbReference type="ARBA" id="ARBA00023043"/>
    </source>
</evidence>
<dbReference type="Gene3D" id="1.25.40.20">
    <property type="entry name" value="Ankyrin repeat-containing domain"/>
    <property type="match status" value="3"/>
</dbReference>
<dbReference type="PANTHER" id="PTHR24173:SF74">
    <property type="entry name" value="ANKYRIN REPEAT DOMAIN-CONTAINING PROTEIN 16"/>
    <property type="match status" value="1"/>
</dbReference>
<feature type="repeat" description="ANK" evidence="3">
    <location>
        <begin position="324"/>
        <end position="360"/>
    </location>
</feature>
<evidence type="ECO:0000256" key="3">
    <source>
        <dbReference type="PROSITE-ProRule" id="PRU00023"/>
    </source>
</evidence>
<dbReference type="OrthoDB" id="194358at2759"/>
<organism evidence="4 5">
    <name type="scientific">Mycena sanguinolenta</name>
    <dbReference type="NCBI Taxonomy" id="230812"/>
    <lineage>
        <taxon>Eukaryota</taxon>
        <taxon>Fungi</taxon>
        <taxon>Dikarya</taxon>
        <taxon>Basidiomycota</taxon>
        <taxon>Agaricomycotina</taxon>
        <taxon>Agaricomycetes</taxon>
        <taxon>Agaricomycetidae</taxon>
        <taxon>Agaricales</taxon>
        <taxon>Marasmiineae</taxon>
        <taxon>Mycenaceae</taxon>
        <taxon>Mycena</taxon>
    </lineage>
</organism>
<evidence type="ECO:0000313" key="5">
    <source>
        <dbReference type="Proteomes" id="UP000623467"/>
    </source>
</evidence>
<proteinExistence type="predicted"/>
<reference evidence="4" key="1">
    <citation type="submission" date="2020-05" db="EMBL/GenBank/DDBJ databases">
        <title>Mycena genomes resolve the evolution of fungal bioluminescence.</title>
        <authorList>
            <person name="Tsai I.J."/>
        </authorList>
    </citation>
    <scope>NUCLEOTIDE SEQUENCE</scope>
    <source>
        <strain evidence="4">160909Yilan</strain>
    </source>
</reference>
<dbReference type="Pfam" id="PF13637">
    <property type="entry name" value="Ank_4"/>
    <property type="match status" value="1"/>
</dbReference>
<accession>A0A8H7CIY6</accession>
<evidence type="ECO:0000256" key="1">
    <source>
        <dbReference type="ARBA" id="ARBA00022737"/>
    </source>
</evidence>
<name>A0A8H7CIY6_9AGAR</name>
<dbReference type="SUPFAM" id="SSF48403">
    <property type="entry name" value="Ankyrin repeat"/>
    <property type="match status" value="2"/>
</dbReference>